<dbReference type="SUPFAM" id="SSF69318">
    <property type="entry name" value="Integrin alpha N-terminal domain"/>
    <property type="match status" value="1"/>
</dbReference>
<protein>
    <submittedName>
        <fullName evidence="5">FG-GAP repeat protein</fullName>
    </submittedName>
</protein>
<keyword evidence="1 3" id="KW-0732">Signal</keyword>
<comment type="caution">
    <text evidence="5">The sequence shown here is derived from an EMBL/GenBank/DDBJ whole genome shotgun (WGS) entry which is preliminary data.</text>
</comment>
<name>A0A165XE30_9HYPH</name>
<dbReference type="InterPro" id="IPR011635">
    <property type="entry name" value="CARDB"/>
</dbReference>
<dbReference type="RefSeq" id="WP_068007311.1">
    <property type="nucleotide sequence ID" value="NZ_FOFM01000010.1"/>
</dbReference>
<evidence type="ECO:0000256" key="3">
    <source>
        <dbReference type="SAM" id="SignalP"/>
    </source>
</evidence>
<dbReference type="SUPFAM" id="SSF55486">
    <property type="entry name" value="Metalloproteases ('zincins'), catalytic domain"/>
    <property type="match status" value="1"/>
</dbReference>
<sequence>MPKLCLLPTILGSALLILSNPALADLDQTCTDELVLGRDAGSNQRWFVYGDSAADFIIQSEGGDGWGIARETLSVAVGDIDGDGRDEFAIGRDGAVSQSVRVLLFDDASAGFSQIDTFGEEWGAGRRATSIAFGNVDDDAALEMAVGRDGPTGFRYRIYDDRDANFITLHTGGTTWGSDRRVTALAFGDLDGDGREELVVGRSGGAVARPRWLVLDDAEGNFAELFVGGDTWGAARRVTALATGDVDGDGIAELAIGRDTGPNFHWQVLDGIEGNFATLASGGDGWGGTRRTNAVALGDVDGDGLDELIIGRNAGSGPRILTFDDALRNFTSLGELASTWGITRSVRALAVGDVDGDFVDEIAVGRNGGSGPRWMILDDRFQRFSTLRQGGDGWGVGRAVNALALRSTRTSGPDRDEDGLFDSWEQSGIDVNCDGVVDYTPPDADPDRKNIYVEMDYMLNHLPRADAINDVIAAFAAAPNQNPDGTTGIDLLIDLDEQLPETLDITTWTDFDDIRDAQFGTVAERSAPNAVALLSAKALIYRYALNAHTRDGGSSSGRAKRGNFVVTLGGSAWASDASGHSVGSRRQQAGTIMHELGHTLGLGHGGGDSTNCKPNYLSVMNYSFQTRHIPNPTLPGPRLDYSASALPNLNEAALSEALGVQDGTDNTFFGTDGTSRIAGAGMGPIDWNQQNGIEAGTVTSDANFTSTSSCDASPNQVLAGWDDWSNLFLPSRSAPGNPHDTELFPEDELTGEEAALFEACADGEDTARCTQPPYEYAAKFVCGIQDDPRTLRLTRGVYGTTVNIHNPWDKDAIFYKKVAVAYPPAEQAPGEILQMGKDLLRYDEALKVDCEDIRARAFQGAFPTSYVEGFVVIQSFESLDVTGVYTSAAIVDQTQGCCSTPMRTVQNSGMEIIQIKERRKPTRPDPGSPDLLPEPVFGPPPDDAPGTFPQNYCGPLPAGSPVQDVQLHLRVRNQGDAAAGASTTRVIFSPSSQFDPIVGTVDLATPALAAGAAHQHLVDIPDGCFPGSGSGCNFRITADAAEPEQVIESNEANNVDQSGCPGIVP</sequence>
<dbReference type="PATRIC" id="fig|989403.3.peg.3169"/>
<dbReference type="InterPro" id="IPR013783">
    <property type="entry name" value="Ig-like_fold"/>
</dbReference>
<dbReference type="Gene3D" id="3.40.390.10">
    <property type="entry name" value="Collagenase (Catalytic Domain)"/>
    <property type="match status" value="1"/>
</dbReference>
<reference evidence="5 6" key="1">
    <citation type="journal article" date="2016" name="Front. Microbiol.">
        <title>Comparative Genomic Analysis Reveals a Diverse Repertoire of Genes Involved in Prokaryote-Eukaryote Interactions within the Pseudovibrio Genus.</title>
        <authorList>
            <person name="Romano S."/>
            <person name="Fernandez-Guerra A."/>
            <person name="Reen F.J."/>
            <person name="Glockner F.O."/>
            <person name="Crowley S.P."/>
            <person name="O'Sullivan O."/>
            <person name="Cotter P.D."/>
            <person name="Adams C."/>
            <person name="Dobson A.D."/>
            <person name="O'Gara F."/>
        </authorList>
    </citation>
    <scope>NUCLEOTIDE SEQUENCE [LARGE SCALE GENOMIC DNA]</scope>
    <source>
        <strain evidence="5 6">Ad2</strain>
    </source>
</reference>
<dbReference type="Pfam" id="PF13517">
    <property type="entry name" value="FG-GAP_3"/>
    <property type="match status" value="1"/>
</dbReference>
<keyword evidence="6" id="KW-1185">Reference proteome</keyword>
<dbReference type="OrthoDB" id="8455098at2"/>
<dbReference type="STRING" id="989403.SAMN05421798_110127"/>
<evidence type="ECO:0000313" key="6">
    <source>
        <dbReference type="Proteomes" id="UP000076577"/>
    </source>
</evidence>
<dbReference type="InterPro" id="IPR028994">
    <property type="entry name" value="Integrin_alpha_N"/>
</dbReference>
<feature type="chain" id="PRO_5007868876" evidence="3">
    <location>
        <begin position="25"/>
        <end position="1065"/>
    </location>
</feature>
<dbReference type="AlphaFoldDB" id="A0A165XE30"/>
<dbReference type="InterPro" id="IPR024079">
    <property type="entry name" value="MetalloPept_cat_dom_sf"/>
</dbReference>
<evidence type="ECO:0000313" key="5">
    <source>
        <dbReference type="EMBL" id="KZL17619.1"/>
    </source>
</evidence>
<dbReference type="GO" id="GO:0008237">
    <property type="term" value="F:metallopeptidase activity"/>
    <property type="evidence" value="ECO:0007669"/>
    <property type="project" value="InterPro"/>
</dbReference>
<evidence type="ECO:0000256" key="1">
    <source>
        <dbReference type="ARBA" id="ARBA00022729"/>
    </source>
</evidence>
<dbReference type="Pfam" id="PF01839">
    <property type="entry name" value="FG-GAP"/>
    <property type="match status" value="1"/>
</dbReference>
<dbReference type="Gene3D" id="2.130.10.130">
    <property type="entry name" value="Integrin alpha, N-terminal"/>
    <property type="match status" value="2"/>
</dbReference>
<feature type="region of interest" description="Disordered" evidence="2">
    <location>
        <begin position="917"/>
        <end position="938"/>
    </location>
</feature>
<dbReference type="InterPro" id="IPR013517">
    <property type="entry name" value="FG-GAP"/>
</dbReference>
<proteinExistence type="predicted"/>
<feature type="signal peptide" evidence="3">
    <location>
        <begin position="1"/>
        <end position="24"/>
    </location>
</feature>
<feature type="domain" description="CARDB" evidence="4">
    <location>
        <begin position="962"/>
        <end position="1055"/>
    </location>
</feature>
<organism evidence="5 6">
    <name type="scientific">Pseudovibrio axinellae</name>
    <dbReference type="NCBI Taxonomy" id="989403"/>
    <lineage>
        <taxon>Bacteria</taxon>
        <taxon>Pseudomonadati</taxon>
        <taxon>Pseudomonadota</taxon>
        <taxon>Alphaproteobacteria</taxon>
        <taxon>Hyphomicrobiales</taxon>
        <taxon>Stappiaceae</taxon>
        <taxon>Pseudovibrio</taxon>
    </lineage>
</organism>
<gene>
    <name evidence="5" type="ORF">PsAD2_02955</name>
</gene>
<dbReference type="EMBL" id="LMCB01000030">
    <property type="protein sequence ID" value="KZL17619.1"/>
    <property type="molecule type" value="Genomic_DNA"/>
</dbReference>
<evidence type="ECO:0000256" key="2">
    <source>
        <dbReference type="SAM" id="MobiDB-lite"/>
    </source>
</evidence>
<dbReference type="Pfam" id="PF07705">
    <property type="entry name" value="CARDB"/>
    <property type="match status" value="1"/>
</dbReference>
<dbReference type="Gene3D" id="2.60.40.10">
    <property type="entry name" value="Immunoglobulins"/>
    <property type="match status" value="1"/>
</dbReference>
<evidence type="ECO:0000259" key="4">
    <source>
        <dbReference type="Pfam" id="PF07705"/>
    </source>
</evidence>
<dbReference type="Proteomes" id="UP000076577">
    <property type="component" value="Unassembled WGS sequence"/>
</dbReference>
<accession>A0A165XE30</accession>